<feature type="DNA-binding region" description="OmpR/PhoB-type" evidence="5">
    <location>
        <begin position="1"/>
        <end position="95"/>
    </location>
</feature>
<dbReference type="SMART" id="SM00862">
    <property type="entry name" value="Trans_reg_C"/>
    <property type="match status" value="1"/>
</dbReference>
<dbReference type="InterPro" id="IPR019734">
    <property type="entry name" value="TPR_rpt"/>
</dbReference>
<dbReference type="SUPFAM" id="SSF46894">
    <property type="entry name" value="C-terminal effector domain of the bipartite response regulators"/>
    <property type="match status" value="1"/>
</dbReference>
<evidence type="ECO:0000313" key="9">
    <source>
        <dbReference type="Proteomes" id="UP000534306"/>
    </source>
</evidence>
<dbReference type="GO" id="GO:0043531">
    <property type="term" value="F:ADP binding"/>
    <property type="evidence" value="ECO:0007669"/>
    <property type="project" value="InterPro"/>
</dbReference>
<dbReference type="InterPro" id="IPR036388">
    <property type="entry name" value="WH-like_DNA-bd_sf"/>
</dbReference>
<comment type="caution">
    <text evidence="8">The sequence shown here is derived from an EMBL/GenBank/DDBJ whole genome shotgun (WGS) entry which is preliminary data.</text>
</comment>
<dbReference type="RefSeq" id="WP_171671620.1">
    <property type="nucleotide sequence ID" value="NZ_BAAAGT010000003.1"/>
</dbReference>
<dbReference type="Gene3D" id="1.10.10.10">
    <property type="entry name" value="Winged helix-like DNA-binding domain superfamily/Winged helix DNA-binding domain"/>
    <property type="match status" value="1"/>
</dbReference>
<dbReference type="PRINTS" id="PR00364">
    <property type="entry name" value="DISEASERSIST"/>
</dbReference>
<evidence type="ECO:0000256" key="4">
    <source>
        <dbReference type="ARBA" id="ARBA00023163"/>
    </source>
</evidence>
<dbReference type="Proteomes" id="UP000534306">
    <property type="component" value="Unassembled WGS sequence"/>
</dbReference>
<dbReference type="InterPro" id="IPR001867">
    <property type="entry name" value="OmpR/PhoB-type_DNA-bd"/>
</dbReference>
<dbReference type="GO" id="GO:0006355">
    <property type="term" value="P:regulation of DNA-templated transcription"/>
    <property type="evidence" value="ECO:0007669"/>
    <property type="project" value="InterPro"/>
</dbReference>
<feature type="domain" description="OmpR/PhoB-type" evidence="6">
    <location>
        <begin position="1"/>
        <end position="95"/>
    </location>
</feature>
<sequence>MPNVPAVRIRLLGAFEVTVDGRPAAVPGARVRTLLAVLALSAGQVVPVETVVHRVWGENPPADPRASLYNLVRRLRQALGDDVLGTEPLGYRLLVEPAQVDALVFAEAAGAGDVARALALWGEPFAGETSDWLRHFEAPRLTEAYLAALEQRIDADLAAGKYVPMTIELADLVNRYPLRESLWARRLRALSGAGRQAEALELYGDVRSRIADELGVDPSAELQEIYRGLLTSEPQLPASTTPQQLPPDLPQFTGRTDVLETLDALADSGAPTVTVVLHGEGGVGKTSVAVRWAHGQSARFPDGRFFVRLRGYGPSEPVPPTAALEYLLRSLGITGAAVPDGLEDRSALLRTTLADRQVLLVLDDARDAEQVRPLLPATGAVVLITSRSQLSSLTVREGARPVRVGELSAAEARALLAAVLQDRRELPGDAELVELVTRCCHLPLALAIVGERLAREPELTVGDVLHQLGDETERLDVLDTGEDTATELRAVFACSYRVLDPEAARLFRLLGLHPGTTIGVPAAAALAGVAIPVARRLLDRLVTLHLLRRPDGTRFQLHDLLRAYAVEQSAGVDSEADRDAARDRLFSWYLFTAADARDALALGVGLDLGEPVPGITPLSFSSESEAMRWFDAEYAVLTAAAHRAAALGRHLTATRLVQTCRTYLAARFSDGENVRSAEFSLEQAERTDNVFLQAHAANQLGVALARSGELTRALPYFELTQQRFAAIGNRNGAFTALNNLGTLHKLLGNGDRALHYLHLALDEAWLSDRDEAQVFAETNLCSTYLELDRSAEALPHGRIAVESARKIGKAADLAVSLDGLGEALSRTGAHAEAIAILREALQLTIETETGITLAYVSLGKAYALAGEQSAAATAFQDALNTFDSKGFTGNVDRVSRDDIVKLLEAARET</sequence>
<dbReference type="EMBL" id="JACHKF010000001">
    <property type="protein sequence ID" value="MBB6567635.1"/>
    <property type="molecule type" value="Genomic_DNA"/>
</dbReference>
<dbReference type="Pfam" id="PF13424">
    <property type="entry name" value="TPR_12"/>
    <property type="match status" value="1"/>
</dbReference>
<reference evidence="8 9" key="1">
    <citation type="submission" date="2020-05" db="EMBL/GenBank/DDBJ databases">
        <title>Genome sequence of Kribbella sandramycini ATCC 39419.</title>
        <authorList>
            <person name="Maclea K.S."/>
            <person name="Fair J.L."/>
        </authorList>
    </citation>
    <scope>NUCLEOTIDE SEQUENCE [LARGE SCALE GENOMIC DNA]</scope>
    <source>
        <strain evidence="8 9">ATCC 39419</strain>
    </source>
</reference>
<dbReference type="Proteomes" id="UP000553957">
    <property type="component" value="Unassembled WGS sequence"/>
</dbReference>
<dbReference type="PROSITE" id="PS51755">
    <property type="entry name" value="OMPR_PHOB"/>
    <property type="match status" value="1"/>
</dbReference>
<evidence type="ECO:0000256" key="2">
    <source>
        <dbReference type="ARBA" id="ARBA00023015"/>
    </source>
</evidence>
<evidence type="ECO:0000259" key="6">
    <source>
        <dbReference type="PROSITE" id="PS51755"/>
    </source>
</evidence>
<evidence type="ECO:0000313" key="10">
    <source>
        <dbReference type="Proteomes" id="UP000553957"/>
    </source>
</evidence>
<dbReference type="EMBL" id="JABJRC010000001">
    <property type="protein sequence ID" value="NOL39762.1"/>
    <property type="molecule type" value="Genomic_DNA"/>
</dbReference>
<keyword evidence="3 5" id="KW-0238">DNA-binding</keyword>
<dbReference type="Gene3D" id="3.40.50.300">
    <property type="entry name" value="P-loop containing nucleotide triphosphate hydrolases"/>
    <property type="match status" value="1"/>
</dbReference>
<dbReference type="AlphaFoldDB" id="A0A7Y4KXD9"/>
<reference evidence="7 10" key="2">
    <citation type="submission" date="2020-08" db="EMBL/GenBank/DDBJ databases">
        <title>Sequencing the genomes of 1000 actinobacteria strains.</title>
        <authorList>
            <person name="Klenk H.-P."/>
        </authorList>
    </citation>
    <scope>NUCLEOTIDE SEQUENCE [LARGE SCALE GENOMIC DNA]</scope>
    <source>
        <strain evidence="7 10">DSM 15626</strain>
    </source>
</reference>
<dbReference type="GO" id="GO:0000160">
    <property type="term" value="P:phosphorelay signal transduction system"/>
    <property type="evidence" value="ECO:0007669"/>
    <property type="project" value="InterPro"/>
</dbReference>
<dbReference type="Pfam" id="PF00486">
    <property type="entry name" value="Trans_reg_C"/>
    <property type="match status" value="1"/>
</dbReference>
<dbReference type="CDD" id="cd15831">
    <property type="entry name" value="BTAD"/>
    <property type="match status" value="1"/>
</dbReference>
<gene>
    <name evidence="7" type="ORF">HNR71_003272</name>
    <name evidence="8" type="ORF">HPO96_05850</name>
</gene>
<protein>
    <submittedName>
        <fullName evidence="7">DNA-binding SARP family transcriptional activator</fullName>
    </submittedName>
    <submittedName>
        <fullName evidence="8">Tetratricopeptide repeat protein</fullName>
    </submittedName>
</protein>
<evidence type="ECO:0000313" key="7">
    <source>
        <dbReference type="EMBL" id="MBB6567635.1"/>
    </source>
</evidence>
<accession>A0A7Y4KXD9</accession>
<dbReference type="InterPro" id="IPR005158">
    <property type="entry name" value="BTAD"/>
</dbReference>
<dbReference type="SUPFAM" id="SSF52540">
    <property type="entry name" value="P-loop containing nucleoside triphosphate hydrolases"/>
    <property type="match status" value="1"/>
</dbReference>
<evidence type="ECO:0000256" key="5">
    <source>
        <dbReference type="PROSITE-ProRule" id="PRU01091"/>
    </source>
</evidence>
<evidence type="ECO:0000256" key="3">
    <source>
        <dbReference type="ARBA" id="ARBA00023125"/>
    </source>
</evidence>
<dbReference type="SUPFAM" id="SSF48452">
    <property type="entry name" value="TPR-like"/>
    <property type="match status" value="2"/>
</dbReference>
<dbReference type="InterPro" id="IPR027417">
    <property type="entry name" value="P-loop_NTPase"/>
</dbReference>
<dbReference type="Pfam" id="PF03704">
    <property type="entry name" value="BTAD"/>
    <property type="match status" value="1"/>
</dbReference>
<name>A0A7Y4KXD9_9ACTN</name>
<dbReference type="PANTHER" id="PTHR35807">
    <property type="entry name" value="TRANSCRIPTIONAL REGULATOR REDD-RELATED"/>
    <property type="match status" value="1"/>
</dbReference>
<dbReference type="Gene3D" id="1.25.40.10">
    <property type="entry name" value="Tetratricopeptide repeat domain"/>
    <property type="match status" value="3"/>
</dbReference>
<dbReference type="SMART" id="SM00028">
    <property type="entry name" value="TPR"/>
    <property type="match status" value="4"/>
</dbReference>
<evidence type="ECO:0000256" key="1">
    <source>
        <dbReference type="ARBA" id="ARBA00005820"/>
    </source>
</evidence>
<organism evidence="8 9">
    <name type="scientific">Kribbella sandramycini</name>
    <dbReference type="NCBI Taxonomy" id="60450"/>
    <lineage>
        <taxon>Bacteria</taxon>
        <taxon>Bacillati</taxon>
        <taxon>Actinomycetota</taxon>
        <taxon>Actinomycetes</taxon>
        <taxon>Propionibacteriales</taxon>
        <taxon>Kribbellaceae</taxon>
        <taxon>Kribbella</taxon>
    </lineage>
</organism>
<proteinExistence type="inferred from homology"/>
<dbReference type="GO" id="GO:0003677">
    <property type="term" value="F:DNA binding"/>
    <property type="evidence" value="ECO:0007669"/>
    <property type="project" value="UniProtKB-UniRule"/>
</dbReference>
<evidence type="ECO:0000313" key="8">
    <source>
        <dbReference type="EMBL" id="NOL39762.1"/>
    </source>
</evidence>
<dbReference type="Pfam" id="PF13374">
    <property type="entry name" value="TPR_10"/>
    <property type="match status" value="1"/>
</dbReference>
<keyword evidence="9" id="KW-1185">Reference proteome</keyword>
<dbReference type="SMART" id="SM01043">
    <property type="entry name" value="BTAD"/>
    <property type="match status" value="1"/>
</dbReference>
<dbReference type="InterPro" id="IPR011990">
    <property type="entry name" value="TPR-like_helical_dom_sf"/>
</dbReference>
<dbReference type="PANTHER" id="PTHR35807:SF1">
    <property type="entry name" value="TRANSCRIPTIONAL REGULATOR REDD"/>
    <property type="match status" value="1"/>
</dbReference>
<dbReference type="InterPro" id="IPR016032">
    <property type="entry name" value="Sig_transdc_resp-reg_C-effctor"/>
</dbReference>
<keyword evidence="4" id="KW-0804">Transcription</keyword>
<comment type="similarity">
    <text evidence="1">Belongs to the AfsR/DnrI/RedD regulatory family.</text>
</comment>
<keyword evidence="2" id="KW-0805">Transcription regulation</keyword>
<dbReference type="InterPro" id="IPR051677">
    <property type="entry name" value="AfsR-DnrI-RedD_regulator"/>
</dbReference>